<evidence type="ECO:0000256" key="5">
    <source>
        <dbReference type="ARBA" id="ARBA00022692"/>
    </source>
</evidence>
<dbReference type="SUPFAM" id="SSF101912">
    <property type="entry name" value="Sema domain"/>
    <property type="match status" value="1"/>
</dbReference>
<dbReference type="SUPFAM" id="SSF48350">
    <property type="entry name" value="GTPase activation domain, GAP"/>
    <property type="match status" value="1"/>
</dbReference>
<comment type="similarity">
    <text evidence="2">Belongs to the plexin family.</text>
</comment>
<keyword evidence="8" id="KW-1133">Transmembrane helix</keyword>
<evidence type="ECO:0000313" key="16">
    <source>
        <dbReference type="EMBL" id="KAG8436044.1"/>
    </source>
</evidence>
<dbReference type="InterPro" id="IPR002165">
    <property type="entry name" value="Plexin_repeat"/>
</dbReference>
<evidence type="ECO:0000256" key="1">
    <source>
        <dbReference type="ARBA" id="ARBA00004162"/>
    </source>
</evidence>
<keyword evidence="7" id="KW-0677">Repeat</keyword>
<keyword evidence="3" id="KW-0217">Developmental protein</keyword>
<comment type="subcellular location">
    <subcellularLocation>
        <location evidence="1">Cell membrane</location>
        <topology evidence="1">Single-pass membrane protein</topology>
    </subcellularLocation>
</comment>
<dbReference type="Pfam" id="PF17960">
    <property type="entry name" value="TIG_plexin"/>
    <property type="match status" value="1"/>
</dbReference>
<evidence type="ECO:0000256" key="10">
    <source>
        <dbReference type="ARBA" id="ARBA00023157"/>
    </source>
</evidence>
<organism evidence="16 17">
    <name type="scientific">Hymenochirus boettgeri</name>
    <name type="common">Congo dwarf clawed frog</name>
    <dbReference type="NCBI Taxonomy" id="247094"/>
    <lineage>
        <taxon>Eukaryota</taxon>
        <taxon>Metazoa</taxon>
        <taxon>Chordata</taxon>
        <taxon>Craniata</taxon>
        <taxon>Vertebrata</taxon>
        <taxon>Euteleostomi</taxon>
        <taxon>Amphibia</taxon>
        <taxon>Batrachia</taxon>
        <taxon>Anura</taxon>
        <taxon>Pipoidea</taxon>
        <taxon>Pipidae</taxon>
        <taxon>Pipinae</taxon>
        <taxon>Hymenochirus</taxon>
    </lineage>
</organism>
<keyword evidence="9" id="KW-0472">Membrane</keyword>
<dbReference type="SMART" id="SM00423">
    <property type="entry name" value="PSI"/>
    <property type="match status" value="3"/>
</dbReference>
<dbReference type="InterPro" id="IPR016201">
    <property type="entry name" value="PSI"/>
</dbReference>
<dbReference type="InterPro" id="IPR031148">
    <property type="entry name" value="Plexin"/>
</dbReference>
<dbReference type="Gene3D" id="2.130.10.10">
    <property type="entry name" value="YVTN repeat-like/Quinoprotein amine dehydrogenase"/>
    <property type="match status" value="1"/>
</dbReference>
<dbReference type="SMART" id="SM00429">
    <property type="entry name" value="IPT"/>
    <property type="match status" value="1"/>
</dbReference>
<comment type="caution">
    <text evidence="13">Lacks conserved residue(s) required for the propagation of feature annotation.</text>
</comment>
<feature type="signal peptide" evidence="14">
    <location>
        <begin position="1"/>
        <end position="20"/>
    </location>
</feature>
<evidence type="ECO:0000256" key="7">
    <source>
        <dbReference type="ARBA" id="ARBA00022737"/>
    </source>
</evidence>
<dbReference type="CDD" id="cd11247">
    <property type="entry name" value="Sema_plexin_D1"/>
    <property type="match status" value="1"/>
</dbReference>
<sequence>MALAAPTLLHLLLLSVSVSGLELVSRFYSPQPTNNFALGGEEEDGTVYLAAVNRLYQLDRDLRPELEDITGPVPDNPLCHAPQLRETTCEYPRAPTPNYNKILLPDRDQGLLLVCGSVFQGLCELRSLRNASLRVALFPPDNAVPTMLNVAANNPNASTVGLMVRGPGGDPKLLVGATYTGLGSHYFPKNNTLADLRFENSPEISVRALNVSAVDKLFTFDISPSDDNIFKVKQNCKERHQLGFVRAFQQGPFAFLAMNVEPAGSGKESRPSSTLARICLRSEPRAEPRKLTESYIQLGLRCLGSSGALYGRLTSVFAQSETMFGVFEGKKDAALCAFPLRAVALEIRGARRRCFESQDPGEVTVLDSVVQGTGPSCERRNMKVNIKLQEEQLDCGAAHLQHPLAITRPLSARPIFQAPGLTSVAVANVSGYTVAFLGTASGHLLKINLNSSMTLVSKQSILIARGQPVHHVMEFDTLDPAYLYVMTSHQMTRVKVADCDIYQSCEDCLAAADAYCGWCTMKARCSLQKECQGSEDSVFWTSPGMGGVEQCPAMSSIPSEIDITSNTQRILIQITGNLPKLNQMNVSCDYGNNIITPAVIHFADGQQWGHCSFLSKDQFPAFPPNQDYVTIGMALTMNGSSIIQHMFTIYDCSRTQKIHPKIPCTSCVESRWGCSWCVSHHKCVSNTSECDLFVQNSTDNCPRITAMSLAPTPTGISQDFTLTLLNTNISEGLELECDFGTDQTFPAKWLNSSSVQCSSILLHTSERSQSFPVNLQLTDHREVYLDNPFLVSVEVYNCASQASDCSSCLGRMDLGHHCFWSENSCKLSSDVQSVLYGCPAPEIRKIDPVSGPLLGGTLLTIQGRNLGSRFSDIDGKVKIGDVLCIPIQEKYVVSQEIVCLTEESPKVHSDWVTVDVNGGGRSKEKYSFLKDYGASLILLYVYSLPLRFWVNILKNPEFVFDMEKSNHMDACLSVIAQAFIDACSISDMQLGKDSPTNKLLYAKEIPEYRKIVQRYYQQIKDMSPLSEQEMNAHLAEESRKYRNKFNTNVAMAEIYKYAKKYRTQIVAALETNPTTKRGQLQHKFEQVIVLMEDDIYTCSSEA</sequence>
<evidence type="ECO:0000256" key="3">
    <source>
        <dbReference type="ARBA" id="ARBA00022473"/>
    </source>
</evidence>
<dbReference type="Pfam" id="PF01833">
    <property type="entry name" value="TIG"/>
    <property type="match status" value="1"/>
</dbReference>
<evidence type="ECO:0000256" key="12">
    <source>
        <dbReference type="ARBA" id="ARBA00023180"/>
    </source>
</evidence>
<dbReference type="FunFam" id="2.60.40.10:FF:000843">
    <property type="entry name" value="Plexin D1"/>
    <property type="match status" value="1"/>
</dbReference>
<evidence type="ECO:0000256" key="8">
    <source>
        <dbReference type="ARBA" id="ARBA00022989"/>
    </source>
</evidence>
<name>A0A8T2IY64_9PIPI</name>
<dbReference type="Pfam" id="PF24479">
    <property type="entry name" value="PSI_PlexinA-B"/>
    <property type="match status" value="1"/>
</dbReference>
<dbReference type="GO" id="GO:0048731">
    <property type="term" value="P:system development"/>
    <property type="evidence" value="ECO:0007669"/>
    <property type="project" value="UniProtKB-ARBA"/>
</dbReference>
<evidence type="ECO:0000256" key="6">
    <source>
        <dbReference type="ARBA" id="ARBA00022729"/>
    </source>
</evidence>
<dbReference type="Proteomes" id="UP000812440">
    <property type="component" value="Chromosome 4"/>
</dbReference>
<dbReference type="OrthoDB" id="125363at2759"/>
<dbReference type="GO" id="GO:0030334">
    <property type="term" value="P:regulation of cell migration"/>
    <property type="evidence" value="ECO:0007669"/>
    <property type="project" value="TreeGrafter"/>
</dbReference>
<dbReference type="GO" id="GO:0005886">
    <property type="term" value="C:plasma membrane"/>
    <property type="evidence" value="ECO:0007669"/>
    <property type="project" value="UniProtKB-SubCell"/>
</dbReference>
<dbReference type="Gene3D" id="1.10.506.10">
    <property type="entry name" value="GTPase Activation - p120gap, domain 1"/>
    <property type="match status" value="1"/>
</dbReference>
<dbReference type="InterPro" id="IPR036352">
    <property type="entry name" value="Semap_dom_sf"/>
</dbReference>
<dbReference type="SUPFAM" id="SSF103575">
    <property type="entry name" value="Plexin repeat"/>
    <property type="match status" value="1"/>
</dbReference>
<dbReference type="GO" id="GO:0007162">
    <property type="term" value="P:negative regulation of cell adhesion"/>
    <property type="evidence" value="ECO:0007669"/>
    <property type="project" value="TreeGrafter"/>
</dbReference>
<evidence type="ECO:0000259" key="15">
    <source>
        <dbReference type="PROSITE" id="PS51004"/>
    </source>
</evidence>
<evidence type="ECO:0000256" key="4">
    <source>
        <dbReference type="ARBA" id="ARBA00022475"/>
    </source>
</evidence>
<dbReference type="GO" id="GO:0120025">
    <property type="term" value="C:plasma membrane bounded cell projection"/>
    <property type="evidence" value="ECO:0007669"/>
    <property type="project" value="UniProtKB-ARBA"/>
</dbReference>
<dbReference type="GO" id="GO:0009653">
    <property type="term" value="P:anatomical structure morphogenesis"/>
    <property type="evidence" value="ECO:0007669"/>
    <property type="project" value="UniProtKB-ARBA"/>
</dbReference>
<dbReference type="PROSITE" id="PS51004">
    <property type="entry name" value="SEMA"/>
    <property type="match status" value="1"/>
</dbReference>
<proteinExistence type="inferred from homology"/>
<dbReference type="GO" id="GO:0043542">
    <property type="term" value="P:endothelial cell migration"/>
    <property type="evidence" value="ECO:0007669"/>
    <property type="project" value="TreeGrafter"/>
</dbReference>
<dbReference type="InterPro" id="IPR015943">
    <property type="entry name" value="WD40/YVTN_repeat-like_dom_sf"/>
</dbReference>
<evidence type="ECO:0000256" key="14">
    <source>
        <dbReference type="SAM" id="SignalP"/>
    </source>
</evidence>
<dbReference type="InterPro" id="IPR042719">
    <property type="entry name" value="Plexin-D1_Sema"/>
</dbReference>
<dbReference type="Gene3D" id="2.60.40.10">
    <property type="entry name" value="Immunoglobulins"/>
    <property type="match status" value="3"/>
</dbReference>
<keyword evidence="5" id="KW-0812">Transmembrane</keyword>
<keyword evidence="12" id="KW-0325">Glycoprotein</keyword>
<keyword evidence="4" id="KW-1003">Cell membrane</keyword>
<accession>A0A8T2IY64</accession>
<dbReference type="AlphaFoldDB" id="A0A8T2IY64"/>
<dbReference type="FunFam" id="2.60.40.10:FF:000868">
    <property type="entry name" value="Plexin D1"/>
    <property type="match status" value="1"/>
</dbReference>
<dbReference type="GO" id="GO:0050772">
    <property type="term" value="P:positive regulation of axonogenesis"/>
    <property type="evidence" value="ECO:0007669"/>
    <property type="project" value="TreeGrafter"/>
</dbReference>
<dbReference type="InterPro" id="IPR008936">
    <property type="entry name" value="Rho_GTPase_activation_prot"/>
</dbReference>
<feature type="domain" description="Sema" evidence="15">
    <location>
        <begin position="13"/>
        <end position="496"/>
    </location>
</feature>
<comment type="caution">
    <text evidence="16">The sequence shown here is derived from an EMBL/GenBank/DDBJ whole genome shotgun (WGS) entry which is preliminary data.</text>
</comment>
<dbReference type="Pfam" id="PF08337">
    <property type="entry name" value="Plexin_cytopl"/>
    <property type="match status" value="1"/>
</dbReference>
<keyword evidence="11" id="KW-0675">Receptor</keyword>
<dbReference type="GO" id="GO:0017154">
    <property type="term" value="F:semaphorin receptor activity"/>
    <property type="evidence" value="ECO:0007669"/>
    <property type="project" value="InterPro"/>
</dbReference>
<evidence type="ECO:0000313" key="17">
    <source>
        <dbReference type="Proteomes" id="UP000812440"/>
    </source>
</evidence>
<keyword evidence="10" id="KW-1015">Disulfide bond</keyword>
<evidence type="ECO:0000256" key="9">
    <source>
        <dbReference type="ARBA" id="ARBA00023136"/>
    </source>
</evidence>
<dbReference type="PANTHER" id="PTHR22625">
    <property type="entry name" value="PLEXIN"/>
    <property type="match status" value="1"/>
</dbReference>
<feature type="chain" id="PRO_5035864112" description="Sema domain-containing protein" evidence="14">
    <location>
        <begin position="21"/>
        <end position="1102"/>
    </location>
</feature>
<evidence type="ECO:0000256" key="11">
    <source>
        <dbReference type="ARBA" id="ARBA00023170"/>
    </source>
</evidence>
<keyword evidence="17" id="KW-1185">Reference proteome</keyword>
<dbReference type="InterPro" id="IPR041019">
    <property type="entry name" value="TIG1_plexin"/>
</dbReference>
<dbReference type="PANTHER" id="PTHR22625:SF7">
    <property type="entry name" value="PLEXIN-D1"/>
    <property type="match status" value="1"/>
</dbReference>
<dbReference type="Pfam" id="PF01403">
    <property type="entry name" value="Sema"/>
    <property type="match status" value="1"/>
</dbReference>
<evidence type="ECO:0000256" key="2">
    <source>
        <dbReference type="ARBA" id="ARBA00010297"/>
    </source>
</evidence>
<evidence type="ECO:0000256" key="13">
    <source>
        <dbReference type="PROSITE-ProRule" id="PRU00352"/>
    </source>
</evidence>
<dbReference type="InterPro" id="IPR013783">
    <property type="entry name" value="Ig-like_fold"/>
</dbReference>
<dbReference type="GO" id="GO:0002116">
    <property type="term" value="C:semaphorin receptor complex"/>
    <property type="evidence" value="ECO:0007669"/>
    <property type="project" value="TreeGrafter"/>
</dbReference>
<protein>
    <recommendedName>
        <fullName evidence="15">Sema domain-containing protein</fullName>
    </recommendedName>
</protein>
<dbReference type="FunFam" id="2.60.40.10:FF:000728">
    <property type="entry name" value="Plexin D1"/>
    <property type="match status" value="1"/>
</dbReference>
<keyword evidence="6 14" id="KW-0732">Signal</keyword>
<dbReference type="Pfam" id="PF01437">
    <property type="entry name" value="PSI"/>
    <property type="match status" value="1"/>
</dbReference>
<dbReference type="SMART" id="SM00630">
    <property type="entry name" value="Sema"/>
    <property type="match status" value="1"/>
</dbReference>
<gene>
    <name evidence="16" type="ORF">GDO86_007227</name>
</gene>
<reference evidence="16" key="1">
    <citation type="thesis" date="2020" institute="ProQuest LLC" country="789 East Eisenhower Parkway, Ann Arbor, MI, USA">
        <title>Comparative Genomics and Chromosome Evolution.</title>
        <authorList>
            <person name="Mudd A.B."/>
        </authorList>
    </citation>
    <scope>NUCLEOTIDE SEQUENCE</scope>
    <source>
        <strain evidence="16">Female2</strain>
        <tissue evidence="16">Blood</tissue>
    </source>
</reference>
<dbReference type="InterPro" id="IPR001627">
    <property type="entry name" value="Semap_dom"/>
</dbReference>
<dbReference type="EMBL" id="JAACNH010000007">
    <property type="protein sequence ID" value="KAG8436044.1"/>
    <property type="molecule type" value="Genomic_DNA"/>
</dbReference>
<dbReference type="SUPFAM" id="SSF81296">
    <property type="entry name" value="E set domains"/>
    <property type="match status" value="1"/>
</dbReference>
<dbReference type="InterPro" id="IPR002909">
    <property type="entry name" value="IPT_dom"/>
</dbReference>
<dbReference type="InterPro" id="IPR013548">
    <property type="entry name" value="Plexin_cytoplasmic_RasGAP_dom"/>
</dbReference>
<dbReference type="GO" id="GO:0008360">
    <property type="term" value="P:regulation of cell shape"/>
    <property type="evidence" value="ECO:0007669"/>
    <property type="project" value="TreeGrafter"/>
</dbReference>
<dbReference type="InterPro" id="IPR014756">
    <property type="entry name" value="Ig_E-set"/>
</dbReference>